<name>A0A8X8LAZ0_9BACT</name>
<dbReference type="Proteomes" id="UP000198711">
    <property type="component" value="Unassembled WGS sequence"/>
</dbReference>
<reference evidence="7 8" key="1">
    <citation type="submission" date="2016-10" db="EMBL/GenBank/DDBJ databases">
        <authorList>
            <person name="Varghese N."/>
            <person name="Submissions S."/>
        </authorList>
    </citation>
    <scope>NUCLEOTIDE SEQUENCE [LARGE SCALE GENOMIC DNA]</scope>
    <source>
        <strain evidence="7 8">DSM 25353</strain>
    </source>
</reference>
<keyword evidence="3" id="KW-0479">Metal-binding</keyword>
<evidence type="ECO:0000256" key="3">
    <source>
        <dbReference type="ARBA" id="ARBA00022723"/>
    </source>
</evidence>
<evidence type="ECO:0000313" key="8">
    <source>
        <dbReference type="Proteomes" id="UP000198711"/>
    </source>
</evidence>
<keyword evidence="4" id="KW-0249">Electron transport</keyword>
<dbReference type="Pfam" id="PF00301">
    <property type="entry name" value="Rubredoxin"/>
    <property type="match status" value="1"/>
</dbReference>
<dbReference type="SUPFAM" id="SSF57802">
    <property type="entry name" value="Rubredoxin-like"/>
    <property type="match status" value="1"/>
</dbReference>
<comment type="cofactor">
    <cofactor evidence="1">
        <name>Fe(3+)</name>
        <dbReference type="ChEBI" id="CHEBI:29034"/>
    </cofactor>
</comment>
<comment type="caution">
    <text evidence="7">The sequence shown here is derived from an EMBL/GenBank/DDBJ whole genome shotgun (WGS) entry which is preliminary data.</text>
</comment>
<keyword evidence="8" id="KW-1185">Reference proteome</keyword>
<dbReference type="PANTHER" id="PTHR47627">
    <property type="entry name" value="RUBREDOXIN"/>
    <property type="match status" value="1"/>
</dbReference>
<dbReference type="CDD" id="cd00730">
    <property type="entry name" value="rubredoxin"/>
    <property type="match status" value="1"/>
</dbReference>
<sequence length="499" mass="57371">MGIRSNHTIKINFRGGIISPGDLYNILVVARKAGVLHVSFGLRQQLLLNASADSIHILREGLGQLAISYDLDNEQHPNIVSSYPAEEIFITNTWLSEGVYKDIFDGLDYEPELKINVSDSHQSFTPMLTGNINWVASATSLHFWHLFIRFPKTNSIYEWNEMVYTNDIPGVSKEIEKLIFQHREAFYDNKQAKGEALMQLLQKQQYITKPAEKPAALPAFNLPYYEGVNRVNDKYWVGIYRRDELFAVDFLKALCKLCLDTKIGQLCSTPWKSIIIKGVEEKDRPKWNQLLNKYQVNMRHAANELNFQVEDHCREGLELKNYLVKKLNDEDTRTFGVCIGIKTRKKSEVFCSVLVRRRPLINLWGLECLYVYDILCAHDFNPNARTGFVFSRANPKFLLGEQLRRLVIAFYNNRADKNAIMEKQVAAEKAPELKKQLSYVHQCRHCFTIYDESFGDLEKGAAPGTAFESLDEDYHCPLCDADKSSYTRIEKAGLELQTI</sequence>
<dbReference type="AlphaFoldDB" id="A0A8X8LAZ0"/>
<proteinExistence type="predicted"/>
<accession>A0A8X8LAZ0</accession>
<evidence type="ECO:0000313" key="7">
    <source>
        <dbReference type="EMBL" id="SDW63631.1"/>
    </source>
</evidence>
<evidence type="ECO:0000256" key="1">
    <source>
        <dbReference type="ARBA" id="ARBA00001965"/>
    </source>
</evidence>
<dbReference type="RefSeq" id="WP_092723223.1">
    <property type="nucleotide sequence ID" value="NZ_FNNO01000004.1"/>
</dbReference>
<keyword evidence="5" id="KW-0408">Iron</keyword>
<evidence type="ECO:0000256" key="5">
    <source>
        <dbReference type="ARBA" id="ARBA00023004"/>
    </source>
</evidence>
<dbReference type="EMBL" id="FNNO01000004">
    <property type="protein sequence ID" value="SDW63631.1"/>
    <property type="molecule type" value="Genomic_DNA"/>
</dbReference>
<protein>
    <submittedName>
        <fullName evidence="7">Rubredoxin</fullName>
    </submittedName>
</protein>
<dbReference type="GO" id="GO:0005506">
    <property type="term" value="F:iron ion binding"/>
    <property type="evidence" value="ECO:0007669"/>
    <property type="project" value="InterPro"/>
</dbReference>
<dbReference type="InterPro" id="IPR024934">
    <property type="entry name" value="Rubredoxin-like_dom"/>
</dbReference>
<feature type="domain" description="Rubredoxin-like" evidence="6">
    <location>
        <begin position="438"/>
        <end position="489"/>
    </location>
</feature>
<evidence type="ECO:0000259" key="6">
    <source>
        <dbReference type="PROSITE" id="PS50903"/>
    </source>
</evidence>
<evidence type="ECO:0000256" key="4">
    <source>
        <dbReference type="ARBA" id="ARBA00022982"/>
    </source>
</evidence>
<gene>
    <name evidence="7" type="ORF">SAMN05444410_104173</name>
</gene>
<dbReference type="GO" id="GO:0009055">
    <property type="term" value="F:electron transfer activity"/>
    <property type="evidence" value="ECO:0007669"/>
    <property type="project" value="TreeGrafter"/>
</dbReference>
<dbReference type="PANTHER" id="PTHR47627:SF1">
    <property type="entry name" value="RUBREDOXIN-1-RELATED"/>
    <property type="match status" value="1"/>
</dbReference>
<dbReference type="PROSITE" id="PS50903">
    <property type="entry name" value="RUBREDOXIN_LIKE"/>
    <property type="match status" value="1"/>
</dbReference>
<organism evidence="7 8">
    <name type="scientific">Hydrobacter penzbergensis</name>
    <dbReference type="NCBI Taxonomy" id="1235997"/>
    <lineage>
        <taxon>Bacteria</taxon>
        <taxon>Pseudomonadati</taxon>
        <taxon>Bacteroidota</taxon>
        <taxon>Chitinophagia</taxon>
        <taxon>Chitinophagales</taxon>
        <taxon>Chitinophagaceae</taxon>
        <taxon>Hydrobacter</taxon>
    </lineage>
</organism>
<dbReference type="GO" id="GO:0043448">
    <property type="term" value="P:alkane catabolic process"/>
    <property type="evidence" value="ECO:0007669"/>
    <property type="project" value="TreeGrafter"/>
</dbReference>
<dbReference type="InterPro" id="IPR050526">
    <property type="entry name" value="Rubredoxin_ET"/>
</dbReference>
<keyword evidence="2" id="KW-0813">Transport</keyword>
<evidence type="ECO:0000256" key="2">
    <source>
        <dbReference type="ARBA" id="ARBA00022448"/>
    </source>
</evidence>
<dbReference type="InterPro" id="IPR024935">
    <property type="entry name" value="Rubredoxin_dom"/>
</dbReference>
<dbReference type="Gene3D" id="2.20.28.10">
    <property type="match status" value="1"/>
</dbReference>